<feature type="region of interest" description="Disordered" evidence="1">
    <location>
        <begin position="37"/>
        <end position="57"/>
    </location>
</feature>
<dbReference type="EMBL" id="JBETVU010000013">
    <property type="protein sequence ID" value="MES5151092.1"/>
    <property type="molecule type" value="Genomic_DNA"/>
</dbReference>
<keyword evidence="3" id="KW-1185">Reference proteome</keyword>
<sequence length="372" mass="42630">MKINDYINTDRIKKAINQTKNDLKDSFEGTVQVIQEQKAKKDTNATQEADNDQRTNKVDIEPKREVVEGFETNISFKHQNSVLMLNLLVAWNRLLNQYIPKSCDNDWRDTSVKGRDAISVFLIAPQGLSVKLDLNPQMFANNDDPTDIDALVTSMLKIVPKLLVEQVSELELKEQRGHDFADYNDLDSKLKLKNLHDDEDYFIRIAQAMALISSYPDLKSAINLHESEKAEIPAFNVKEEGLLIKQYKEFINKYNLTEFYPSHVTYSDSAAIRHSVNLDLKIARPNGVLVRTISIYPKTIINSTCKFDDILATEFLKMVKKLVSTSKESLIDKIKNKSDQVYEEDKLAQLVEDDLVFYKAMADDVLQNMQVN</sequence>
<dbReference type="RefSeq" id="WP_133476537.1">
    <property type="nucleotide sequence ID" value="NZ_JBETVU010000013.1"/>
</dbReference>
<protein>
    <submittedName>
        <fullName evidence="2">Uncharacterized protein</fullName>
    </submittedName>
</protein>
<proteinExistence type="predicted"/>
<comment type="caution">
    <text evidence="2">The sequence shown here is derived from an EMBL/GenBank/DDBJ whole genome shotgun (WGS) entry which is preliminary data.</text>
</comment>
<evidence type="ECO:0000313" key="2">
    <source>
        <dbReference type="EMBL" id="MES5151092.1"/>
    </source>
</evidence>
<name>A0ABV2BCW2_9LACO</name>
<reference evidence="2" key="1">
    <citation type="submission" date="2024-06" db="EMBL/GenBank/DDBJ databases">
        <title>Vaginal Lactobacillus fatty acid response mechanisms reveal a metabolite-targeted strategy for bacterial vaginosis treatment.</title>
        <authorList>
            <person name="Zhu M."/>
            <person name="Blainey P.C."/>
            <person name="Bloom S.M."/>
            <person name="Kwon D.S."/>
        </authorList>
    </citation>
    <scope>NUCLEOTIDE SEQUENCE</scope>
    <source>
        <strain evidence="2">194_F1_1</strain>
    </source>
</reference>
<gene>
    <name evidence="2" type="ORF">ABVC42_14770</name>
</gene>
<evidence type="ECO:0000313" key="3">
    <source>
        <dbReference type="Proteomes" id="UP001434419"/>
    </source>
</evidence>
<organism evidence="2 3">
    <name type="scientific">Lactobacillus crispatus</name>
    <dbReference type="NCBI Taxonomy" id="47770"/>
    <lineage>
        <taxon>Bacteria</taxon>
        <taxon>Bacillati</taxon>
        <taxon>Bacillota</taxon>
        <taxon>Bacilli</taxon>
        <taxon>Lactobacillales</taxon>
        <taxon>Lactobacillaceae</taxon>
        <taxon>Lactobacillus</taxon>
    </lineage>
</organism>
<dbReference type="Proteomes" id="UP001434419">
    <property type="component" value="Unassembled WGS sequence"/>
</dbReference>
<evidence type="ECO:0000256" key="1">
    <source>
        <dbReference type="SAM" id="MobiDB-lite"/>
    </source>
</evidence>
<accession>A0ABV2BCW2</accession>